<dbReference type="EMBL" id="JAGSSW010000009">
    <property type="protein sequence ID" value="MBR8464538.1"/>
    <property type="molecule type" value="Genomic_DNA"/>
</dbReference>
<keyword evidence="2" id="KW-1185">Reference proteome</keyword>
<protein>
    <recommendedName>
        <fullName evidence="3">WG repeat-containing protein</fullName>
    </recommendedName>
</protein>
<name>A0ABS5HJV8_9BACT</name>
<comment type="caution">
    <text evidence="1">The sequence shown here is derived from an EMBL/GenBank/DDBJ whole genome shotgun (WGS) entry which is preliminary data.</text>
</comment>
<dbReference type="Proteomes" id="UP000682951">
    <property type="component" value="Unassembled WGS sequence"/>
</dbReference>
<evidence type="ECO:0008006" key="3">
    <source>
        <dbReference type="Google" id="ProtNLM"/>
    </source>
</evidence>
<accession>A0ABS5HJV8</accession>
<gene>
    <name evidence="1" type="ORF">KDD93_08175</name>
</gene>
<dbReference type="RefSeq" id="WP_212142396.1">
    <property type="nucleotide sequence ID" value="NZ_JAGSSW010000009.1"/>
</dbReference>
<organism evidence="1 2">
    <name type="scientific">Campylobacter anatolicus</name>
    <dbReference type="NCBI Taxonomy" id="2829105"/>
    <lineage>
        <taxon>Bacteria</taxon>
        <taxon>Pseudomonadati</taxon>
        <taxon>Campylobacterota</taxon>
        <taxon>Epsilonproteobacteria</taxon>
        <taxon>Campylobacterales</taxon>
        <taxon>Campylobacteraceae</taxon>
        <taxon>Campylobacter</taxon>
    </lineage>
</organism>
<sequence length="135" mass="15678">MSLWIPEMFKFKAFITFFLTFCSLNATEIGIISNSTNSVIVDKNSKILYKFFLYDNGNDYEHDGLVRIVNENGLIGYFEPSTHKIVIKPKFRCAYPFENGIAKVAIKCSEITHGEYKKWQSDEWVYINKNGKKVK</sequence>
<reference evidence="1 2" key="1">
    <citation type="submission" date="2021-04" db="EMBL/GenBank/DDBJ databases">
        <title>Molecular and phenotypic characterization and identification of bacterial isolates recovered from the Anatolian ground squirrels (Spermophilus xanthoprymnus) and which have the potential to form a new species in the Campylobacter genus.</title>
        <authorList>
            <person name="Aydin F."/>
            <person name="Abay S."/>
            <person name="Kayman T."/>
            <person name="Karakaya E."/>
            <person name="Mustak H.K."/>
            <person name="Mustak I.B."/>
            <person name="Bilgin N."/>
            <person name="Duzler A."/>
            <person name="Sahin O."/>
            <person name="Guran O."/>
            <person name="Saticioglu I.B."/>
        </authorList>
    </citation>
    <scope>NUCLEOTIDE SEQUENCE [LARGE SCALE GENOMIC DNA]</scope>
    <source>
        <strain evidence="2">faydin-G24</strain>
    </source>
</reference>
<proteinExistence type="predicted"/>
<evidence type="ECO:0000313" key="1">
    <source>
        <dbReference type="EMBL" id="MBR8464538.1"/>
    </source>
</evidence>
<evidence type="ECO:0000313" key="2">
    <source>
        <dbReference type="Proteomes" id="UP000682951"/>
    </source>
</evidence>